<organism evidence="3">
    <name type="scientific">Echinostoma caproni</name>
    <dbReference type="NCBI Taxonomy" id="27848"/>
    <lineage>
        <taxon>Eukaryota</taxon>
        <taxon>Metazoa</taxon>
        <taxon>Spiralia</taxon>
        <taxon>Lophotrochozoa</taxon>
        <taxon>Platyhelminthes</taxon>
        <taxon>Trematoda</taxon>
        <taxon>Digenea</taxon>
        <taxon>Plagiorchiida</taxon>
        <taxon>Echinostomata</taxon>
        <taxon>Echinostomatoidea</taxon>
        <taxon>Echinostomatidae</taxon>
        <taxon>Echinostoma</taxon>
    </lineage>
</organism>
<evidence type="ECO:0000313" key="2">
    <source>
        <dbReference type="Proteomes" id="UP000272942"/>
    </source>
</evidence>
<evidence type="ECO:0000313" key="3">
    <source>
        <dbReference type="WBParaSite" id="ECPE_0000132501-mRNA-1"/>
    </source>
</evidence>
<gene>
    <name evidence="1" type="ORF">ECPE_LOCUS1325</name>
</gene>
<protein>
    <submittedName>
        <fullName evidence="3">Transposase</fullName>
    </submittedName>
</protein>
<dbReference type="Proteomes" id="UP000272942">
    <property type="component" value="Unassembled WGS sequence"/>
</dbReference>
<dbReference type="AlphaFoldDB" id="A0A183A2Z0"/>
<sequence>MWVEMKWPTAKDTQIAGFDTSADRHEALQDAQLQVGVNPLSHTVATRTLLNRALPTLDGATHSDLLLNHFMESLPEDL</sequence>
<accession>A0A183A2Z0</accession>
<reference evidence="3" key="1">
    <citation type="submission" date="2016-06" db="UniProtKB">
        <authorList>
            <consortium name="WormBaseParasite"/>
        </authorList>
    </citation>
    <scope>IDENTIFICATION</scope>
</reference>
<dbReference type="WBParaSite" id="ECPE_0000132501-mRNA-1">
    <property type="protein sequence ID" value="ECPE_0000132501-mRNA-1"/>
    <property type="gene ID" value="ECPE_0000132501"/>
</dbReference>
<reference evidence="1 2" key="2">
    <citation type="submission" date="2018-11" db="EMBL/GenBank/DDBJ databases">
        <authorList>
            <consortium name="Pathogen Informatics"/>
        </authorList>
    </citation>
    <scope>NUCLEOTIDE SEQUENCE [LARGE SCALE GENOMIC DNA]</scope>
    <source>
        <strain evidence="1 2">Egypt</strain>
    </source>
</reference>
<proteinExistence type="predicted"/>
<evidence type="ECO:0000313" key="1">
    <source>
        <dbReference type="EMBL" id="VDP36641.1"/>
    </source>
</evidence>
<name>A0A183A2Z0_9TREM</name>
<keyword evidence="2" id="KW-1185">Reference proteome</keyword>
<dbReference type="OrthoDB" id="6247559at2759"/>
<dbReference type="EMBL" id="UZAN01007477">
    <property type="protein sequence ID" value="VDP36641.1"/>
    <property type="molecule type" value="Genomic_DNA"/>
</dbReference>